<comment type="catalytic activity">
    <reaction evidence="12 13">
        <text>Endonucleolytic cleavage at a junction such as a reciprocal single-stranded crossover between two homologous DNA duplexes (Holliday junction).</text>
        <dbReference type="EC" id="3.1.21.10"/>
    </reaction>
</comment>
<comment type="similarity">
    <text evidence="1 13">Belongs to the RuvC family.</text>
</comment>
<keyword evidence="5 13" id="KW-0255">Endonuclease</keyword>
<dbReference type="EMBL" id="FMXA01000008">
    <property type="protein sequence ID" value="SDA47260.1"/>
    <property type="molecule type" value="Genomic_DNA"/>
</dbReference>
<dbReference type="PRINTS" id="PR00696">
    <property type="entry name" value="RSOLVASERUVC"/>
</dbReference>
<dbReference type="FunFam" id="3.30.420.10:FF:000002">
    <property type="entry name" value="Crossover junction endodeoxyribonuclease RuvC"/>
    <property type="match status" value="1"/>
</dbReference>
<dbReference type="NCBIfam" id="TIGR00228">
    <property type="entry name" value="ruvC"/>
    <property type="match status" value="1"/>
</dbReference>
<protein>
    <recommendedName>
        <fullName evidence="13 14">Crossover junction endodeoxyribonuclease RuvC</fullName>
        <ecNumber evidence="13 14">3.1.21.10</ecNumber>
    </recommendedName>
    <alternativeName>
        <fullName evidence="13">Holliday junction nuclease RuvC</fullName>
    </alternativeName>
    <alternativeName>
        <fullName evidence="13">Holliday junction resolvase RuvC</fullName>
    </alternativeName>
</protein>
<evidence type="ECO:0000256" key="7">
    <source>
        <dbReference type="ARBA" id="ARBA00022801"/>
    </source>
</evidence>
<evidence type="ECO:0000256" key="11">
    <source>
        <dbReference type="ARBA" id="ARBA00023204"/>
    </source>
</evidence>
<keyword evidence="11 13" id="KW-0234">DNA repair</keyword>
<comment type="subcellular location">
    <subcellularLocation>
        <location evidence="13">Cytoplasm</location>
    </subcellularLocation>
</comment>
<dbReference type="GO" id="GO:0048476">
    <property type="term" value="C:Holliday junction resolvase complex"/>
    <property type="evidence" value="ECO:0007669"/>
    <property type="project" value="UniProtKB-UniRule"/>
</dbReference>
<feature type="binding site" evidence="13">
    <location>
        <position position="140"/>
    </location>
    <ligand>
        <name>Mg(2+)</name>
        <dbReference type="ChEBI" id="CHEBI:18420"/>
        <label>1</label>
    </ligand>
</feature>
<dbReference type="GO" id="GO:0006281">
    <property type="term" value="P:DNA repair"/>
    <property type="evidence" value="ECO:0007669"/>
    <property type="project" value="UniProtKB-UniRule"/>
</dbReference>
<keyword evidence="10 13" id="KW-0233">DNA recombination</keyword>
<dbReference type="GeneID" id="87755783"/>
<dbReference type="InterPro" id="IPR012337">
    <property type="entry name" value="RNaseH-like_sf"/>
</dbReference>
<dbReference type="OrthoDB" id="9805499at2"/>
<evidence type="ECO:0000256" key="13">
    <source>
        <dbReference type="HAMAP-Rule" id="MF_00034"/>
    </source>
</evidence>
<feature type="active site" evidence="13">
    <location>
        <position position="67"/>
    </location>
</feature>
<dbReference type="GO" id="GO:0000287">
    <property type="term" value="F:magnesium ion binding"/>
    <property type="evidence" value="ECO:0007669"/>
    <property type="project" value="UniProtKB-UniRule"/>
</dbReference>
<evidence type="ECO:0000313" key="15">
    <source>
        <dbReference type="EMBL" id="SDA47260.1"/>
    </source>
</evidence>
<dbReference type="NCBIfam" id="NF000711">
    <property type="entry name" value="PRK00039.2-1"/>
    <property type="match status" value="1"/>
</dbReference>
<dbReference type="HAMAP" id="MF_00034">
    <property type="entry name" value="RuvC"/>
    <property type="match status" value="1"/>
</dbReference>
<name>A0A1G5VN35_9FIRM</name>
<feature type="binding site" evidence="13">
    <location>
        <position position="67"/>
    </location>
    <ligand>
        <name>Mg(2+)</name>
        <dbReference type="ChEBI" id="CHEBI:18420"/>
        <label>2</label>
    </ligand>
</feature>
<dbReference type="CDD" id="cd16962">
    <property type="entry name" value="RuvC"/>
    <property type="match status" value="1"/>
</dbReference>
<dbReference type="GO" id="GO:0006310">
    <property type="term" value="P:DNA recombination"/>
    <property type="evidence" value="ECO:0007669"/>
    <property type="project" value="UniProtKB-UniRule"/>
</dbReference>
<evidence type="ECO:0000256" key="10">
    <source>
        <dbReference type="ARBA" id="ARBA00023172"/>
    </source>
</evidence>
<dbReference type="SUPFAM" id="SSF53098">
    <property type="entry name" value="Ribonuclease H-like"/>
    <property type="match status" value="1"/>
</dbReference>
<comment type="function">
    <text evidence="13">The RuvA-RuvB-RuvC complex processes Holliday junction (HJ) DNA during genetic recombination and DNA repair. Endonuclease that resolves HJ intermediates. Cleaves cruciform DNA by making single-stranded nicks across the HJ at symmetrical positions within the homologous arms, yielding a 5'-phosphate and a 3'-hydroxyl group; requires a central core of homology in the junction. The consensus cleavage sequence is 5'-(A/T)TT(C/G)-3'. Cleavage occurs on the 3'-side of the TT dinucleotide at the point of strand exchange. HJ branch migration catalyzed by RuvA-RuvB allows RuvC to scan DNA until it finds its consensus sequence, where it cleaves and resolves the cruciform DNA.</text>
</comment>
<evidence type="ECO:0000256" key="1">
    <source>
        <dbReference type="ARBA" id="ARBA00009518"/>
    </source>
</evidence>
<keyword evidence="7 13" id="KW-0378">Hydrolase</keyword>
<dbReference type="AlphaFoldDB" id="A0A1G5VN35"/>
<dbReference type="RefSeq" id="WP_091364003.1">
    <property type="nucleotide sequence ID" value="NZ_FMXA01000008.1"/>
</dbReference>
<sequence length="166" mass="18472">MRALGIDPGTGRCGFGIVDKEGNRITAVDYGIIETPKEMDLIERIHIVYQGVRELIQMYKPQVMGVETLYFNRNITTAISVAEARGVILLAGYHEKIPVYECTPLQVKQQVVGYGRAEKSQVIKMIMQMMHITKKISPDDAADALAIGITSIYRTEHEAIYGGIRG</sequence>
<keyword evidence="4 13" id="KW-0479">Metal-binding</keyword>
<dbReference type="GO" id="GO:0003677">
    <property type="term" value="F:DNA binding"/>
    <property type="evidence" value="ECO:0007669"/>
    <property type="project" value="UniProtKB-KW"/>
</dbReference>
<evidence type="ECO:0000313" key="16">
    <source>
        <dbReference type="Proteomes" id="UP000199689"/>
    </source>
</evidence>
<evidence type="ECO:0000256" key="14">
    <source>
        <dbReference type="NCBIfam" id="TIGR00228"/>
    </source>
</evidence>
<proteinExistence type="inferred from homology"/>
<organism evidence="15 16">
    <name type="scientific">Allisonella histaminiformans</name>
    <dbReference type="NCBI Taxonomy" id="209880"/>
    <lineage>
        <taxon>Bacteria</taxon>
        <taxon>Bacillati</taxon>
        <taxon>Bacillota</taxon>
        <taxon>Negativicutes</taxon>
        <taxon>Veillonellales</taxon>
        <taxon>Veillonellaceae</taxon>
        <taxon>Allisonella</taxon>
    </lineage>
</organism>
<keyword evidence="16" id="KW-1185">Reference proteome</keyword>
<dbReference type="PANTHER" id="PTHR30194:SF3">
    <property type="entry name" value="CROSSOVER JUNCTION ENDODEOXYRIBONUCLEASE RUVC"/>
    <property type="match status" value="1"/>
</dbReference>
<dbReference type="STRING" id="209880.SAMN02910343_00751"/>
<evidence type="ECO:0000256" key="12">
    <source>
        <dbReference type="ARBA" id="ARBA00029354"/>
    </source>
</evidence>
<evidence type="ECO:0000256" key="4">
    <source>
        <dbReference type="ARBA" id="ARBA00022723"/>
    </source>
</evidence>
<dbReference type="EC" id="3.1.21.10" evidence="13 14"/>
<dbReference type="Gene3D" id="3.30.420.10">
    <property type="entry name" value="Ribonuclease H-like superfamily/Ribonuclease H"/>
    <property type="match status" value="1"/>
</dbReference>
<keyword evidence="8 13" id="KW-0460">Magnesium</keyword>
<feature type="binding site" evidence="13">
    <location>
        <position position="7"/>
    </location>
    <ligand>
        <name>Mg(2+)</name>
        <dbReference type="ChEBI" id="CHEBI:18420"/>
        <label>1</label>
    </ligand>
</feature>
<reference evidence="15 16" key="1">
    <citation type="submission" date="2016-10" db="EMBL/GenBank/DDBJ databases">
        <authorList>
            <person name="de Groot N.N."/>
        </authorList>
    </citation>
    <scope>NUCLEOTIDE SEQUENCE [LARGE SCALE GENOMIC DNA]</scope>
    <source>
        <strain evidence="15 16">DSM 15230</strain>
    </source>
</reference>
<dbReference type="InterPro" id="IPR036397">
    <property type="entry name" value="RNaseH_sf"/>
</dbReference>
<keyword evidence="3 13" id="KW-0540">Nuclease</keyword>
<keyword evidence="2 13" id="KW-0963">Cytoplasm</keyword>
<dbReference type="Proteomes" id="UP000199689">
    <property type="component" value="Unassembled WGS sequence"/>
</dbReference>
<evidence type="ECO:0000256" key="8">
    <source>
        <dbReference type="ARBA" id="ARBA00022842"/>
    </source>
</evidence>
<dbReference type="Pfam" id="PF02075">
    <property type="entry name" value="RuvC"/>
    <property type="match status" value="1"/>
</dbReference>
<comment type="cofactor">
    <cofactor evidence="13">
        <name>Mg(2+)</name>
        <dbReference type="ChEBI" id="CHEBI:18420"/>
    </cofactor>
    <text evidence="13">Binds 2 Mg(2+) ion per subunit.</text>
</comment>
<comment type="subunit">
    <text evidence="13">Homodimer which binds Holliday junction (HJ) DNA. The HJ becomes 2-fold symmetrical on binding to RuvC with unstacked arms; it has a different conformation from HJ DNA in complex with RuvA. In the full resolvosome a probable DNA-RuvA(4)-RuvB(12)-RuvC(2) complex forms which resolves the HJ.</text>
</comment>
<dbReference type="PANTHER" id="PTHR30194">
    <property type="entry name" value="CROSSOVER JUNCTION ENDODEOXYRIBONUCLEASE RUVC"/>
    <property type="match status" value="1"/>
</dbReference>
<gene>
    <name evidence="13" type="primary">ruvC</name>
    <name evidence="15" type="ORF">SAMN02910343_00751</name>
</gene>
<keyword evidence="9 13" id="KW-0238">DNA-binding</keyword>
<dbReference type="GO" id="GO:0005737">
    <property type="term" value="C:cytoplasm"/>
    <property type="evidence" value="ECO:0007669"/>
    <property type="project" value="UniProtKB-SubCell"/>
</dbReference>
<keyword evidence="6 13" id="KW-0227">DNA damage</keyword>
<evidence type="ECO:0000256" key="5">
    <source>
        <dbReference type="ARBA" id="ARBA00022759"/>
    </source>
</evidence>
<feature type="active site" evidence="13">
    <location>
        <position position="7"/>
    </location>
</feature>
<evidence type="ECO:0000256" key="6">
    <source>
        <dbReference type="ARBA" id="ARBA00022763"/>
    </source>
</evidence>
<evidence type="ECO:0000256" key="3">
    <source>
        <dbReference type="ARBA" id="ARBA00022722"/>
    </source>
</evidence>
<dbReference type="InterPro" id="IPR002176">
    <property type="entry name" value="X-over_junc_endoDNase_RuvC"/>
</dbReference>
<evidence type="ECO:0000256" key="9">
    <source>
        <dbReference type="ARBA" id="ARBA00023125"/>
    </source>
</evidence>
<feature type="active site" evidence="13">
    <location>
        <position position="140"/>
    </location>
</feature>
<dbReference type="GO" id="GO:0008821">
    <property type="term" value="F:crossover junction DNA endonuclease activity"/>
    <property type="evidence" value="ECO:0007669"/>
    <property type="project" value="UniProtKB-UniRule"/>
</dbReference>
<evidence type="ECO:0000256" key="2">
    <source>
        <dbReference type="ARBA" id="ARBA00022490"/>
    </source>
</evidence>
<accession>A0A1G5VN35</accession>